<dbReference type="EMBL" id="CP126209">
    <property type="protein sequence ID" value="WIA10877.1"/>
    <property type="molecule type" value="Genomic_DNA"/>
</dbReference>
<feature type="region of interest" description="Disordered" evidence="1">
    <location>
        <begin position="465"/>
        <end position="500"/>
    </location>
</feature>
<name>A0ABY8TR92_TETOB</name>
<sequence length="555" mass="61936">MVDNLPFTRAHGSAAFVFRHVLQEPLKRVRKVQLVSMTMDYRLFAVNVAIDELGGTEFPVFVDKSFDAPLLLAPHVTYEHRFRGEPLGVLGCLTIAIRGYDGSELEQQPPQKSRVTMLFSVEHDCVDGADALDDSDMRRTWLMLSNKHTSDHQPYVFKWPGPSNGPIHNVKRVALKALVMSTHATEQPYVRLTIPELQISEWPVPYTCDIIGTYYPYVVMHRSADYQVDYWPPKCRLGSLTVDIAQGNGLPLAWEQVEDRLVFMLLEVDYQPSPSHLPAPRPLTSRLLFVDNYRAQQQQQQPFKFRFELDEPCRAVQQLQLHQLACPHVEAAAAVAFVRLSIHNLSISWIVPYATWFYKPQPNVPAANPALHSATFSQPAAFTHMDVELEWLDPATGQFRAFQALPEACQTMNGKKASKLTTTNIEEQAAAAAAEPLPLPSLSPVLLGIADDDVSCFETAAFQEEPCSEDDAAAAAEEEESCSEDDADAASEELCSEDDDDEDSALVCSLYELLCDENGTNVTEAVLALKDSLDTQNKVLYALTKLLEKRLTSHA</sequence>
<evidence type="ECO:0000313" key="2">
    <source>
        <dbReference type="EMBL" id="WIA10877.1"/>
    </source>
</evidence>
<keyword evidence="3" id="KW-1185">Reference proteome</keyword>
<feature type="compositionally biased region" description="Acidic residues" evidence="1">
    <location>
        <begin position="466"/>
        <end position="500"/>
    </location>
</feature>
<dbReference type="Proteomes" id="UP001244341">
    <property type="component" value="Chromosome 2b"/>
</dbReference>
<evidence type="ECO:0000256" key="1">
    <source>
        <dbReference type="SAM" id="MobiDB-lite"/>
    </source>
</evidence>
<evidence type="ECO:0000313" key="3">
    <source>
        <dbReference type="Proteomes" id="UP001244341"/>
    </source>
</evidence>
<accession>A0ABY8TR92</accession>
<protein>
    <submittedName>
        <fullName evidence="2">Uncharacterized protein</fullName>
    </submittedName>
</protein>
<reference evidence="2 3" key="1">
    <citation type="submission" date="2023-05" db="EMBL/GenBank/DDBJ databases">
        <title>A 100% complete, gapless, phased diploid assembly of the Scenedesmus obliquus UTEX 3031 genome.</title>
        <authorList>
            <person name="Biondi T.C."/>
            <person name="Hanschen E.R."/>
            <person name="Kwon T."/>
            <person name="Eng W."/>
            <person name="Kruse C.P.S."/>
            <person name="Koehler S.I."/>
            <person name="Kunde Y."/>
            <person name="Gleasner C.D."/>
            <person name="You Mak K.T."/>
            <person name="Polle J."/>
            <person name="Hovde B.T."/>
            <person name="Starkenburg S.R."/>
        </authorList>
    </citation>
    <scope>NUCLEOTIDE SEQUENCE [LARGE SCALE GENOMIC DNA]</scope>
    <source>
        <strain evidence="2 3">DOE0152z</strain>
    </source>
</reference>
<proteinExistence type="predicted"/>
<gene>
    <name evidence="2" type="ORF">OEZ85_011043</name>
</gene>
<organism evidence="2 3">
    <name type="scientific">Tetradesmus obliquus</name>
    <name type="common">Green alga</name>
    <name type="synonym">Acutodesmus obliquus</name>
    <dbReference type="NCBI Taxonomy" id="3088"/>
    <lineage>
        <taxon>Eukaryota</taxon>
        <taxon>Viridiplantae</taxon>
        <taxon>Chlorophyta</taxon>
        <taxon>core chlorophytes</taxon>
        <taxon>Chlorophyceae</taxon>
        <taxon>CS clade</taxon>
        <taxon>Sphaeropleales</taxon>
        <taxon>Scenedesmaceae</taxon>
        <taxon>Tetradesmus</taxon>
    </lineage>
</organism>